<comment type="caution">
    <text evidence="1">The sequence shown here is derived from an EMBL/GenBank/DDBJ whole genome shotgun (WGS) entry which is preliminary data.</text>
</comment>
<dbReference type="AlphaFoldDB" id="A0AAV7M2R9"/>
<evidence type="ECO:0000313" key="2">
    <source>
        <dbReference type="Proteomes" id="UP001066276"/>
    </source>
</evidence>
<name>A0AAV7M2R9_PLEWA</name>
<evidence type="ECO:0000313" key="1">
    <source>
        <dbReference type="EMBL" id="KAJ1097917.1"/>
    </source>
</evidence>
<dbReference type="Proteomes" id="UP001066276">
    <property type="component" value="Chromosome 10"/>
</dbReference>
<accession>A0AAV7M2R9</accession>
<keyword evidence="2" id="KW-1185">Reference proteome</keyword>
<organism evidence="1 2">
    <name type="scientific">Pleurodeles waltl</name>
    <name type="common">Iberian ribbed newt</name>
    <dbReference type="NCBI Taxonomy" id="8319"/>
    <lineage>
        <taxon>Eukaryota</taxon>
        <taxon>Metazoa</taxon>
        <taxon>Chordata</taxon>
        <taxon>Craniata</taxon>
        <taxon>Vertebrata</taxon>
        <taxon>Euteleostomi</taxon>
        <taxon>Amphibia</taxon>
        <taxon>Batrachia</taxon>
        <taxon>Caudata</taxon>
        <taxon>Salamandroidea</taxon>
        <taxon>Salamandridae</taxon>
        <taxon>Pleurodelinae</taxon>
        <taxon>Pleurodeles</taxon>
    </lineage>
</organism>
<gene>
    <name evidence="1" type="ORF">NDU88_003033</name>
</gene>
<proteinExistence type="predicted"/>
<dbReference type="EMBL" id="JANPWB010000014">
    <property type="protein sequence ID" value="KAJ1097917.1"/>
    <property type="molecule type" value="Genomic_DNA"/>
</dbReference>
<reference evidence="1" key="1">
    <citation type="journal article" date="2022" name="bioRxiv">
        <title>Sequencing and chromosome-scale assembly of the giantPleurodeles waltlgenome.</title>
        <authorList>
            <person name="Brown T."/>
            <person name="Elewa A."/>
            <person name="Iarovenko S."/>
            <person name="Subramanian E."/>
            <person name="Araus A.J."/>
            <person name="Petzold A."/>
            <person name="Susuki M."/>
            <person name="Suzuki K.-i.T."/>
            <person name="Hayashi T."/>
            <person name="Toyoda A."/>
            <person name="Oliveira C."/>
            <person name="Osipova E."/>
            <person name="Leigh N.D."/>
            <person name="Simon A."/>
            <person name="Yun M.H."/>
        </authorList>
    </citation>
    <scope>NUCLEOTIDE SEQUENCE</scope>
    <source>
        <strain evidence="1">20211129_DDA</strain>
        <tissue evidence="1">Liver</tissue>
    </source>
</reference>
<sequence length="68" mass="7326">MPALVTLPQRAQGVALIAAADAKERLHIPQRGTPVIVTLPQGHRGWRLLPQPTLKSVFDSSGAGRQHL</sequence>
<protein>
    <submittedName>
        <fullName evidence="1">Uncharacterized protein</fullName>
    </submittedName>
</protein>